<evidence type="ECO:0000313" key="2">
    <source>
        <dbReference type="EMBL" id="MBD2766428.1"/>
    </source>
</evidence>
<evidence type="ECO:0000259" key="1">
    <source>
        <dbReference type="Pfam" id="PF00535"/>
    </source>
</evidence>
<proteinExistence type="predicted"/>
<accession>A0A927BA98</accession>
<dbReference type="RefSeq" id="WP_191003254.1">
    <property type="nucleotide sequence ID" value="NZ_JACXAD010000001.1"/>
</dbReference>
<dbReference type="Gene3D" id="3.90.550.10">
    <property type="entry name" value="Spore Coat Polysaccharide Biosynthesis Protein SpsA, Chain A"/>
    <property type="match status" value="1"/>
</dbReference>
<dbReference type="Pfam" id="PF00535">
    <property type="entry name" value="Glycos_transf_2"/>
    <property type="match status" value="1"/>
</dbReference>
<dbReference type="SUPFAM" id="SSF53448">
    <property type="entry name" value="Nucleotide-diphospho-sugar transferases"/>
    <property type="match status" value="1"/>
</dbReference>
<reference evidence="2" key="1">
    <citation type="submission" date="2020-09" db="EMBL/GenBank/DDBJ databases">
        <authorList>
            <person name="Kim M.K."/>
        </authorList>
    </citation>
    <scope>NUCLEOTIDE SEQUENCE</scope>
    <source>
        <strain evidence="2">BT664</strain>
    </source>
</reference>
<dbReference type="InterPro" id="IPR029044">
    <property type="entry name" value="Nucleotide-diphossugar_trans"/>
</dbReference>
<evidence type="ECO:0000313" key="3">
    <source>
        <dbReference type="Proteomes" id="UP000612233"/>
    </source>
</evidence>
<dbReference type="InterPro" id="IPR050834">
    <property type="entry name" value="Glycosyltransf_2"/>
</dbReference>
<organism evidence="2 3">
    <name type="scientific">Hymenobacter montanus</name>
    <dbReference type="NCBI Taxonomy" id="2771359"/>
    <lineage>
        <taxon>Bacteria</taxon>
        <taxon>Pseudomonadati</taxon>
        <taxon>Bacteroidota</taxon>
        <taxon>Cytophagia</taxon>
        <taxon>Cytophagales</taxon>
        <taxon>Hymenobacteraceae</taxon>
        <taxon>Hymenobacter</taxon>
    </lineage>
</organism>
<sequence>MVAKVSIIIPNFNHAQYLSQRIESVLGQTWQDFEVILMDDCSQDTSRSIIDAYAAKDSRIRVIYNEANSGSTFKQWNKGIRLAQGDYVWIAESDDVADPRFLEALLSKLEVYPDAGLAYCDSWSIDSQGKLHGTGRYLLEELDSDLFRQDFVLPGPELVRRFMSYRNIVPNASAVVMRRSTLLAVGAAPEHLRVAGDWWFWVRYFQQTQVVFIAEPLNYFRFHVRNVRTRTEQDGTQLLETAEVLAYIKQVVEPEPRLYQRAIALLIERWLHALVYYGMPLARHRRFIQIMSAIEPGFRTRLLRHFVQFLVRNRLSGTKMLLFDKLLGRSRRTISTGKA</sequence>
<protein>
    <submittedName>
        <fullName evidence="2">Glycosyltransferase</fullName>
    </submittedName>
</protein>
<feature type="domain" description="Glycosyltransferase 2-like" evidence="1">
    <location>
        <begin position="6"/>
        <end position="116"/>
    </location>
</feature>
<name>A0A927BA98_9BACT</name>
<dbReference type="InterPro" id="IPR001173">
    <property type="entry name" value="Glyco_trans_2-like"/>
</dbReference>
<dbReference type="PANTHER" id="PTHR43685:SF2">
    <property type="entry name" value="GLYCOSYLTRANSFERASE 2-LIKE DOMAIN-CONTAINING PROTEIN"/>
    <property type="match status" value="1"/>
</dbReference>
<dbReference type="EMBL" id="JACXAD010000001">
    <property type="protein sequence ID" value="MBD2766428.1"/>
    <property type="molecule type" value="Genomic_DNA"/>
</dbReference>
<dbReference type="AlphaFoldDB" id="A0A927BA98"/>
<dbReference type="PANTHER" id="PTHR43685">
    <property type="entry name" value="GLYCOSYLTRANSFERASE"/>
    <property type="match status" value="1"/>
</dbReference>
<keyword evidence="3" id="KW-1185">Reference proteome</keyword>
<dbReference type="Proteomes" id="UP000612233">
    <property type="component" value="Unassembled WGS sequence"/>
</dbReference>
<comment type="caution">
    <text evidence="2">The sequence shown here is derived from an EMBL/GenBank/DDBJ whole genome shotgun (WGS) entry which is preliminary data.</text>
</comment>
<gene>
    <name evidence="2" type="ORF">IC235_00810</name>
</gene>